<dbReference type="SUPFAM" id="SSF161098">
    <property type="entry name" value="MetI-like"/>
    <property type="match status" value="1"/>
</dbReference>
<dbReference type="PANTHER" id="PTHR30133">
    <property type="entry name" value="CATIONIC AMINO ACID TRANSPORTER, MEMBRANE COMPONENT"/>
    <property type="match status" value="1"/>
</dbReference>
<keyword evidence="4" id="KW-1003">Cell membrane</keyword>
<dbReference type="InterPro" id="IPR010065">
    <property type="entry name" value="AA_ABC_transptr_permease_3TM"/>
</dbReference>
<evidence type="ECO:0000256" key="2">
    <source>
        <dbReference type="ARBA" id="ARBA00010072"/>
    </source>
</evidence>
<dbReference type="RefSeq" id="WP_155063934.1">
    <property type="nucleotide sequence ID" value="NZ_WMIF01000007.1"/>
</dbReference>
<keyword evidence="7 9" id="KW-1133">Transmembrane helix</keyword>
<evidence type="ECO:0000256" key="9">
    <source>
        <dbReference type="RuleBase" id="RU363032"/>
    </source>
</evidence>
<accession>A0A844H499</accession>
<evidence type="ECO:0000256" key="7">
    <source>
        <dbReference type="ARBA" id="ARBA00022989"/>
    </source>
</evidence>
<keyword evidence="3 9" id="KW-0813">Transport</keyword>
<evidence type="ECO:0000259" key="10">
    <source>
        <dbReference type="PROSITE" id="PS50928"/>
    </source>
</evidence>
<feature type="transmembrane region" description="Helical" evidence="9">
    <location>
        <begin position="30"/>
        <end position="50"/>
    </location>
</feature>
<keyword evidence="12" id="KW-1185">Reference proteome</keyword>
<reference evidence="11 12" key="1">
    <citation type="submission" date="2019-11" db="EMBL/GenBank/DDBJ databases">
        <authorList>
            <person name="Dong K."/>
        </authorList>
    </citation>
    <scope>NUCLEOTIDE SEQUENCE [LARGE SCALE GENOMIC DNA]</scope>
    <source>
        <strain evidence="11 12">JCM 17370</strain>
    </source>
</reference>
<dbReference type="InterPro" id="IPR000515">
    <property type="entry name" value="MetI-like"/>
</dbReference>
<evidence type="ECO:0000256" key="1">
    <source>
        <dbReference type="ARBA" id="ARBA00004429"/>
    </source>
</evidence>
<comment type="caution">
    <text evidence="11">The sequence shown here is derived from an EMBL/GenBank/DDBJ whole genome shotgun (WGS) entry which is preliminary data.</text>
</comment>
<evidence type="ECO:0000256" key="4">
    <source>
        <dbReference type="ARBA" id="ARBA00022475"/>
    </source>
</evidence>
<dbReference type="Pfam" id="PF00528">
    <property type="entry name" value="BPD_transp_1"/>
    <property type="match status" value="1"/>
</dbReference>
<keyword evidence="5" id="KW-0997">Cell inner membrane</keyword>
<evidence type="ECO:0000313" key="12">
    <source>
        <dbReference type="Proteomes" id="UP000442533"/>
    </source>
</evidence>
<dbReference type="GO" id="GO:0022857">
    <property type="term" value="F:transmembrane transporter activity"/>
    <property type="evidence" value="ECO:0007669"/>
    <property type="project" value="InterPro"/>
</dbReference>
<feature type="transmembrane region" description="Helical" evidence="9">
    <location>
        <begin position="62"/>
        <end position="84"/>
    </location>
</feature>
<feature type="transmembrane region" description="Helical" evidence="9">
    <location>
        <begin position="104"/>
        <end position="122"/>
    </location>
</feature>
<gene>
    <name evidence="11" type="ORF">GL279_07145</name>
</gene>
<feature type="transmembrane region" description="Helical" evidence="9">
    <location>
        <begin position="204"/>
        <end position="225"/>
    </location>
</feature>
<dbReference type="Proteomes" id="UP000442533">
    <property type="component" value="Unassembled WGS sequence"/>
</dbReference>
<feature type="transmembrane region" description="Helical" evidence="9">
    <location>
        <begin position="155"/>
        <end position="175"/>
    </location>
</feature>
<evidence type="ECO:0000256" key="6">
    <source>
        <dbReference type="ARBA" id="ARBA00022692"/>
    </source>
</evidence>
<protein>
    <submittedName>
        <fullName evidence="11">ABC transporter permease subunit</fullName>
    </submittedName>
</protein>
<dbReference type="GO" id="GO:0043190">
    <property type="term" value="C:ATP-binding cassette (ABC) transporter complex"/>
    <property type="evidence" value="ECO:0007669"/>
    <property type="project" value="InterPro"/>
</dbReference>
<dbReference type="CDD" id="cd06261">
    <property type="entry name" value="TM_PBP2"/>
    <property type="match status" value="1"/>
</dbReference>
<dbReference type="InterPro" id="IPR035906">
    <property type="entry name" value="MetI-like_sf"/>
</dbReference>
<evidence type="ECO:0000256" key="8">
    <source>
        <dbReference type="ARBA" id="ARBA00023136"/>
    </source>
</evidence>
<dbReference type="NCBIfam" id="TIGR01726">
    <property type="entry name" value="HEQRo_perm_3TM"/>
    <property type="match status" value="1"/>
</dbReference>
<dbReference type="AlphaFoldDB" id="A0A844H499"/>
<comment type="similarity">
    <text evidence="2">Belongs to the binding-protein-dependent transport system permease family. HisMQ subfamily.</text>
</comment>
<dbReference type="Gene3D" id="1.10.3720.10">
    <property type="entry name" value="MetI-like"/>
    <property type="match status" value="1"/>
</dbReference>
<evidence type="ECO:0000313" key="11">
    <source>
        <dbReference type="EMBL" id="MTH34373.1"/>
    </source>
</evidence>
<sequence>MSSLSILGLDLGLLLHDGWGEALLTGLYRSLSIAFGAFALGLVIGTLAGIGKLHGNALLRQLLELYTTVVRSVPELVLILIVYFAGSDLLNAVSGSLGYGQVEINGAAAGILVLGVVQGAYATEVIRGAILSVPVGQIEAAQSFGMTGPAIMRRITLPAMLPAALPGLSNLWLIAMKDTALLAVLGFGELTQVTRQAAGTTKEYFTFFMAAGCLYLIASLISNALSHRLEAWARRGLPKDVRA</sequence>
<organism evidence="11 12">
    <name type="scientific">Paracoccus limosus</name>
    <dbReference type="NCBI Taxonomy" id="913252"/>
    <lineage>
        <taxon>Bacteria</taxon>
        <taxon>Pseudomonadati</taxon>
        <taxon>Pseudomonadota</taxon>
        <taxon>Alphaproteobacteria</taxon>
        <taxon>Rhodobacterales</taxon>
        <taxon>Paracoccaceae</taxon>
        <taxon>Paracoccus</taxon>
    </lineage>
</organism>
<proteinExistence type="inferred from homology"/>
<comment type="subcellular location">
    <subcellularLocation>
        <location evidence="1">Cell inner membrane</location>
        <topology evidence="1">Multi-pass membrane protein</topology>
    </subcellularLocation>
    <subcellularLocation>
        <location evidence="9">Cell membrane</location>
        <topology evidence="9">Multi-pass membrane protein</topology>
    </subcellularLocation>
</comment>
<evidence type="ECO:0000256" key="5">
    <source>
        <dbReference type="ARBA" id="ARBA00022519"/>
    </source>
</evidence>
<dbReference type="EMBL" id="WMIF01000007">
    <property type="protein sequence ID" value="MTH34373.1"/>
    <property type="molecule type" value="Genomic_DNA"/>
</dbReference>
<keyword evidence="6 9" id="KW-0812">Transmembrane</keyword>
<dbReference type="OrthoDB" id="9808674at2"/>
<keyword evidence="8 9" id="KW-0472">Membrane</keyword>
<feature type="domain" description="ABC transmembrane type-1" evidence="10">
    <location>
        <begin position="27"/>
        <end position="226"/>
    </location>
</feature>
<dbReference type="InterPro" id="IPR051613">
    <property type="entry name" value="ABC_transp_permease_HisMQ"/>
</dbReference>
<evidence type="ECO:0000256" key="3">
    <source>
        <dbReference type="ARBA" id="ARBA00022448"/>
    </source>
</evidence>
<dbReference type="PROSITE" id="PS50928">
    <property type="entry name" value="ABC_TM1"/>
    <property type="match status" value="1"/>
</dbReference>
<name>A0A844H499_9RHOB</name>